<gene>
    <name evidence="3" type="ORF">g.7565</name>
</gene>
<proteinExistence type="predicted"/>
<feature type="chain" id="PRO_5009115166" evidence="2">
    <location>
        <begin position="20"/>
        <end position="164"/>
    </location>
</feature>
<organism evidence="3">
    <name type="scientific">Pectinophora gossypiella</name>
    <name type="common">Cotton pink bollworm</name>
    <name type="synonym">Depressaria gossypiella</name>
    <dbReference type="NCBI Taxonomy" id="13191"/>
    <lineage>
        <taxon>Eukaryota</taxon>
        <taxon>Metazoa</taxon>
        <taxon>Ecdysozoa</taxon>
        <taxon>Arthropoda</taxon>
        <taxon>Hexapoda</taxon>
        <taxon>Insecta</taxon>
        <taxon>Pterygota</taxon>
        <taxon>Neoptera</taxon>
        <taxon>Endopterygota</taxon>
        <taxon>Lepidoptera</taxon>
        <taxon>Glossata</taxon>
        <taxon>Ditrysia</taxon>
        <taxon>Gelechioidea</taxon>
        <taxon>Gelechiidae</taxon>
        <taxon>Apatetrinae</taxon>
        <taxon>Pectinophora</taxon>
    </lineage>
</organism>
<evidence type="ECO:0000256" key="2">
    <source>
        <dbReference type="SAM" id="SignalP"/>
    </source>
</evidence>
<evidence type="ECO:0000313" key="3">
    <source>
        <dbReference type="EMBL" id="JAT81947.1"/>
    </source>
</evidence>
<dbReference type="OrthoDB" id="7697912at2759"/>
<feature type="compositionally biased region" description="Basic residues" evidence="1">
    <location>
        <begin position="142"/>
        <end position="154"/>
    </location>
</feature>
<dbReference type="AlphaFoldDB" id="A0A1E1W4P2"/>
<evidence type="ECO:0000256" key="1">
    <source>
        <dbReference type="SAM" id="MobiDB-lite"/>
    </source>
</evidence>
<dbReference type="EMBL" id="GDQN01009107">
    <property type="protein sequence ID" value="JAT81947.1"/>
    <property type="molecule type" value="Transcribed_RNA"/>
</dbReference>
<keyword evidence="2" id="KW-0732">Signal</keyword>
<reference evidence="3" key="1">
    <citation type="submission" date="2015-09" db="EMBL/GenBank/DDBJ databases">
        <title>De novo assembly of Pectinophora gossypiella (Pink Bollworm) gut transcriptome.</title>
        <authorList>
            <person name="Tassone E.E."/>
        </authorList>
    </citation>
    <scope>NUCLEOTIDE SEQUENCE</scope>
</reference>
<protein>
    <submittedName>
        <fullName evidence="3">Uncharacterized protein</fullName>
    </submittedName>
</protein>
<accession>A0A1E1W4P2</accession>
<sequence>MRQSSTLILLAVMVAQAYCAPQLISFKDGKIGVNFAGYHAAAGLGGLLGNGATGGLFAEAGTPHGQSARAGLGGAVDANGGSSGGLYAGATAGGNVKASAGLGGGVTAEKSAGTGYATAQAGDRVASSGLVRDPLEKARRKEERRRRKELKKLKHAAEKEAKKD</sequence>
<feature type="signal peptide" evidence="2">
    <location>
        <begin position="1"/>
        <end position="19"/>
    </location>
</feature>
<feature type="region of interest" description="Disordered" evidence="1">
    <location>
        <begin position="118"/>
        <end position="164"/>
    </location>
</feature>
<name>A0A1E1W4P2_PECGO</name>
<feature type="compositionally biased region" description="Basic and acidic residues" evidence="1">
    <location>
        <begin position="155"/>
        <end position="164"/>
    </location>
</feature>